<dbReference type="AlphaFoldDB" id="A0A2T5IM70"/>
<dbReference type="EMBL" id="QAOM01000006">
    <property type="protein sequence ID" value="PTQ84924.1"/>
    <property type="molecule type" value="Genomic_DNA"/>
</dbReference>
<protein>
    <recommendedName>
        <fullName evidence="4">Heliorhodopsin HeR</fullName>
    </recommendedName>
</protein>
<feature type="transmembrane region" description="Helical" evidence="1">
    <location>
        <begin position="202"/>
        <end position="220"/>
    </location>
</feature>
<keyword evidence="3" id="KW-1185">Reference proteome</keyword>
<proteinExistence type="predicted"/>
<feature type="transmembrane region" description="Helical" evidence="1">
    <location>
        <begin position="168"/>
        <end position="190"/>
    </location>
</feature>
<comment type="caution">
    <text evidence="2">The sequence shown here is derived from an EMBL/GenBank/DDBJ whole genome shotgun (WGS) entry which is preliminary data.</text>
</comment>
<name>A0A2T5IM70_9LACT</name>
<sequence length="264" mass="29723">MMKEITTGKLRRFNLIMGGLHLVQGIAMLFLATNVIQKIGEFSPEISQFYLAFNPETRSLETASRVLFELPFGVMVASFLFISAIAHALISIPKNLNAIYNADLAKGINKFRWFEYALSSSIMIVLIATLFGIYDIASLILIFIVNATMNLFGLVMEQLNEGHSKDNIQWGPFIWGSIAGIAPWIAILLYMFGTGNFGEVPWFVWAIVGTYFVAFNTFPINMILQYKKVGKWTDYLYGERVYIVLSLVAKSILAWLVLFGAMQP</sequence>
<feature type="transmembrane region" description="Helical" evidence="1">
    <location>
        <begin position="113"/>
        <end position="133"/>
    </location>
</feature>
<evidence type="ECO:0000313" key="2">
    <source>
        <dbReference type="EMBL" id="PTQ84924.1"/>
    </source>
</evidence>
<keyword evidence="1" id="KW-1133">Transmembrane helix</keyword>
<feature type="transmembrane region" description="Helical" evidence="1">
    <location>
        <begin position="12"/>
        <end position="32"/>
    </location>
</feature>
<dbReference type="Pfam" id="PF18761">
    <property type="entry name" value="Heliorhodopsin"/>
    <property type="match status" value="1"/>
</dbReference>
<dbReference type="InterPro" id="IPR041113">
    <property type="entry name" value="Heliorhodopsin"/>
</dbReference>
<feature type="transmembrane region" description="Helical" evidence="1">
    <location>
        <begin position="241"/>
        <end position="262"/>
    </location>
</feature>
<evidence type="ECO:0000313" key="3">
    <source>
        <dbReference type="Proteomes" id="UP000244161"/>
    </source>
</evidence>
<keyword evidence="1" id="KW-0812">Transmembrane</keyword>
<feature type="transmembrane region" description="Helical" evidence="1">
    <location>
        <begin position="70"/>
        <end position="92"/>
    </location>
</feature>
<dbReference type="NCBIfam" id="NF038020">
    <property type="entry name" value="HeR"/>
    <property type="match status" value="1"/>
</dbReference>
<organism evidence="2 3">
    <name type="scientific">Trichococcus patagoniensis</name>
    <dbReference type="NCBI Taxonomy" id="382641"/>
    <lineage>
        <taxon>Bacteria</taxon>
        <taxon>Bacillati</taxon>
        <taxon>Bacillota</taxon>
        <taxon>Bacilli</taxon>
        <taxon>Lactobacillales</taxon>
        <taxon>Carnobacteriaceae</taxon>
        <taxon>Trichococcus</taxon>
    </lineage>
</organism>
<dbReference type="Proteomes" id="UP000244161">
    <property type="component" value="Unassembled WGS sequence"/>
</dbReference>
<evidence type="ECO:0000256" key="1">
    <source>
        <dbReference type="SAM" id="Phobius"/>
    </source>
</evidence>
<evidence type="ECO:0008006" key="4">
    <source>
        <dbReference type="Google" id="ProtNLM"/>
    </source>
</evidence>
<accession>A0A2T5IM70</accession>
<reference evidence="2 3" key="1">
    <citation type="submission" date="2018-04" db="EMBL/GenBank/DDBJ databases">
        <title>Genomic Encyclopedia of Archaeal and Bacterial Type Strains, Phase II (KMG-II): from individual species to whole genera.</title>
        <authorList>
            <person name="Goeker M."/>
        </authorList>
    </citation>
    <scope>NUCLEOTIDE SEQUENCE [LARGE SCALE GENOMIC DNA]</scope>
    <source>
        <strain evidence="2 3">DSM 18806</strain>
    </source>
</reference>
<gene>
    <name evidence="2" type="ORF">C8U37_10652</name>
</gene>
<keyword evidence="1" id="KW-0472">Membrane</keyword>
<feature type="transmembrane region" description="Helical" evidence="1">
    <location>
        <begin position="139"/>
        <end position="156"/>
    </location>
</feature>